<dbReference type="Pfam" id="PF13490">
    <property type="entry name" value="zf-HC2"/>
    <property type="match status" value="1"/>
</dbReference>
<protein>
    <submittedName>
        <fullName evidence="3">Zf-HC2 domain-containing protein</fullName>
    </submittedName>
</protein>
<dbReference type="RefSeq" id="WP_201846957.1">
    <property type="nucleotide sequence ID" value="NZ_JABBYC010000015.1"/>
</dbReference>
<accession>A0ABS1LKS5</accession>
<feature type="region of interest" description="Disordered" evidence="1">
    <location>
        <begin position="76"/>
        <end position="144"/>
    </location>
</feature>
<dbReference type="InterPro" id="IPR027383">
    <property type="entry name" value="Znf_put"/>
</dbReference>
<dbReference type="Proteomes" id="UP000675409">
    <property type="component" value="Unassembled WGS sequence"/>
</dbReference>
<reference evidence="3 4" key="1">
    <citation type="journal article" date="2021" name="Arch. Microbiol.">
        <title>Myceligenerans indicum sp. nov., an actinobacterium isolated from mangrove sediment of Sundarbans, India.</title>
        <authorList>
            <person name="Asha K."/>
            <person name="Bhadury P."/>
        </authorList>
    </citation>
    <scope>NUCLEOTIDE SEQUENCE [LARGE SCALE GENOMIC DNA]</scope>
    <source>
        <strain evidence="3 4">I2</strain>
    </source>
</reference>
<comment type="caution">
    <text evidence="3">The sequence shown here is derived from an EMBL/GenBank/DDBJ whole genome shotgun (WGS) entry which is preliminary data.</text>
</comment>
<evidence type="ECO:0000259" key="2">
    <source>
        <dbReference type="Pfam" id="PF13490"/>
    </source>
</evidence>
<evidence type="ECO:0000313" key="3">
    <source>
        <dbReference type="EMBL" id="MBL0886708.1"/>
    </source>
</evidence>
<evidence type="ECO:0000313" key="4">
    <source>
        <dbReference type="Proteomes" id="UP000675409"/>
    </source>
</evidence>
<dbReference type="EMBL" id="JABBYC010000015">
    <property type="protein sequence ID" value="MBL0886708.1"/>
    <property type="molecule type" value="Genomic_DNA"/>
</dbReference>
<organism evidence="3 4">
    <name type="scientific">Myceligenerans indicum</name>
    <dbReference type="NCBI Taxonomy" id="2593663"/>
    <lineage>
        <taxon>Bacteria</taxon>
        <taxon>Bacillati</taxon>
        <taxon>Actinomycetota</taxon>
        <taxon>Actinomycetes</taxon>
        <taxon>Micrococcales</taxon>
        <taxon>Promicromonosporaceae</taxon>
        <taxon>Myceligenerans</taxon>
    </lineage>
</organism>
<keyword evidence="4" id="KW-1185">Reference proteome</keyword>
<feature type="domain" description="Putative zinc-finger" evidence="2">
    <location>
        <begin position="177"/>
        <end position="210"/>
    </location>
</feature>
<evidence type="ECO:0000256" key="1">
    <source>
        <dbReference type="SAM" id="MobiDB-lite"/>
    </source>
</evidence>
<sequence>MHTLISTGLSEIAAQRRAVASAVSRQVPEADSELATSYGLEQLCRAIAVHGAVDRPVDYWHHAAIDAAAEASSTVMDAPSDRAGTAAEKAPAADTTDSPSATSHDAGGSAVLSEPAPHRAEQPAETPAHADLPPSIEPPGGAITLPHTARRRLRQTGRRPVPGHADANRSVADPVTCRITRGAMHDYIRHRLLPGRRRELEDHLVDCSECTRAFTDVRESYWIQQAAPPVLRLGTVSLPDVASRAEAALR</sequence>
<gene>
    <name evidence="3" type="ORF">HGK34_10560</name>
</gene>
<name>A0ABS1LKS5_9MICO</name>
<proteinExistence type="predicted"/>